<dbReference type="Gene3D" id="1.20.1290.10">
    <property type="entry name" value="AhpD-like"/>
    <property type="match status" value="1"/>
</dbReference>
<dbReference type="PANTHER" id="PTHR34846">
    <property type="entry name" value="4-CARBOXYMUCONOLACTONE DECARBOXYLASE FAMILY PROTEIN (AFU_ORTHOLOGUE AFUA_6G11590)"/>
    <property type="match status" value="1"/>
</dbReference>
<proteinExistence type="predicted"/>
<dbReference type="InterPro" id="IPR003779">
    <property type="entry name" value="CMD-like"/>
</dbReference>
<gene>
    <name evidence="2" type="ORF">BE18_38360</name>
</gene>
<name>A0A150T3M2_SORCE</name>
<dbReference type="GO" id="GO:0051920">
    <property type="term" value="F:peroxiredoxin activity"/>
    <property type="evidence" value="ECO:0007669"/>
    <property type="project" value="InterPro"/>
</dbReference>
<accession>A0A150T3M2</accession>
<reference evidence="2 3" key="1">
    <citation type="submission" date="2014-02" db="EMBL/GenBank/DDBJ databases">
        <title>The small core and large imbalanced accessory genome model reveals a collaborative survival strategy of Sorangium cellulosum strains in nature.</title>
        <authorList>
            <person name="Han K."/>
            <person name="Peng R."/>
            <person name="Blom J."/>
            <person name="Li Y.-Z."/>
        </authorList>
    </citation>
    <scope>NUCLEOTIDE SEQUENCE [LARGE SCALE GENOMIC DNA]</scope>
    <source>
        <strain evidence="2 3">So0149</strain>
    </source>
</reference>
<dbReference type="InterPro" id="IPR029032">
    <property type="entry name" value="AhpD-like"/>
</dbReference>
<evidence type="ECO:0000313" key="3">
    <source>
        <dbReference type="Proteomes" id="UP000075515"/>
    </source>
</evidence>
<dbReference type="Pfam" id="PF02627">
    <property type="entry name" value="CMD"/>
    <property type="match status" value="1"/>
</dbReference>
<keyword evidence="2" id="KW-0560">Oxidoreductase</keyword>
<evidence type="ECO:0000313" key="2">
    <source>
        <dbReference type="EMBL" id="KYF89526.1"/>
    </source>
</evidence>
<dbReference type="PANTHER" id="PTHR34846:SF7">
    <property type="entry name" value="BLL7811 PROTEIN"/>
    <property type="match status" value="1"/>
</dbReference>
<organism evidence="2 3">
    <name type="scientific">Sorangium cellulosum</name>
    <name type="common">Polyangium cellulosum</name>
    <dbReference type="NCBI Taxonomy" id="56"/>
    <lineage>
        <taxon>Bacteria</taxon>
        <taxon>Pseudomonadati</taxon>
        <taxon>Myxococcota</taxon>
        <taxon>Polyangia</taxon>
        <taxon>Polyangiales</taxon>
        <taxon>Polyangiaceae</taxon>
        <taxon>Sorangium</taxon>
    </lineage>
</organism>
<keyword evidence="2" id="KW-0575">Peroxidase</keyword>
<dbReference type="Proteomes" id="UP000075515">
    <property type="component" value="Unassembled WGS sequence"/>
</dbReference>
<sequence length="158" mass="17111">MATKTSRLDYAGFQRLAPEADRALRAISAATKQSALGAELIQLVKVRASLVNRCSFCLAMHRREARRLGISGERLEALARWRESSCFTPPERAALAWTDALTQLADGGVPDEVYREVSSAFSDADLAALTSVVATINAWNRIAVAYRFPAAPDAEGGE</sequence>
<dbReference type="AlphaFoldDB" id="A0A150T3M2"/>
<comment type="caution">
    <text evidence="2">The sequence shown here is derived from an EMBL/GenBank/DDBJ whole genome shotgun (WGS) entry which is preliminary data.</text>
</comment>
<dbReference type="SUPFAM" id="SSF69118">
    <property type="entry name" value="AhpD-like"/>
    <property type="match status" value="1"/>
</dbReference>
<feature type="domain" description="Carboxymuconolactone decarboxylase-like" evidence="1">
    <location>
        <begin position="18"/>
        <end position="99"/>
    </location>
</feature>
<evidence type="ECO:0000259" key="1">
    <source>
        <dbReference type="Pfam" id="PF02627"/>
    </source>
</evidence>
<protein>
    <submittedName>
        <fullName evidence="2">Alkylhydroperoxidase</fullName>
    </submittedName>
</protein>
<dbReference type="EMBL" id="JEMC01002230">
    <property type="protein sequence ID" value="KYF89526.1"/>
    <property type="molecule type" value="Genomic_DNA"/>
</dbReference>
<dbReference type="InterPro" id="IPR004675">
    <property type="entry name" value="AhpD_core"/>
</dbReference>
<dbReference type="NCBIfam" id="TIGR00778">
    <property type="entry name" value="ahpD_dom"/>
    <property type="match status" value="1"/>
</dbReference>